<dbReference type="GO" id="GO:0009360">
    <property type="term" value="C:DNA polymerase III complex"/>
    <property type="evidence" value="ECO:0007669"/>
    <property type="project" value="InterPro"/>
</dbReference>
<evidence type="ECO:0000256" key="7">
    <source>
        <dbReference type="ARBA" id="ARBA00034754"/>
    </source>
</evidence>
<dbReference type="Gene3D" id="1.20.272.10">
    <property type="match status" value="1"/>
</dbReference>
<dbReference type="NCBIfam" id="TIGR01128">
    <property type="entry name" value="holA"/>
    <property type="match status" value="1"/>
</dbReference>
<evidence type="ECO:0000256" key="4">
    <source>
        <dbReference type="ARBA" id="ARBA00022695"/>
    </source>
</evidence>
<evidence type="ECO:0000256" key="3">
    <source>
        <dbReference type="ARBA" id="ARBA00022679"/>
    </source>
</evidence>
<dbReference type="InterPro" id="IPR008921">
    <property type="entry name" value="DNA_pol3_clamp-load_cplx_C"/>
</dbReference>
<organism evidence="11 12">
    <name type="scientific">Metamycoplasma arthritidis (strain 158L3-1)</name>
    <name type="common">Mycoplasma arthritidis</name>
    <dbReference type="NCBI Taxonomy" id="243272"/>
    <lineage>
        <taxon>Bacteria</taxon>
        <taxon>Bacillati</taxon>
        <taxon>Mycoplasmatota</taxon>
        <taxon>Mycoplasmoidales</taxon>
        <taxon>Metamycoplasmataceae</taxon>
        <taxon>Metamycoplasma</taxon>
    </lineage>
</organism>
<dbReference type="GO" id="GO:0003887">
    <property type="term" value="F:DNA-directed DNA polymerase activity"/>
    <property type="evidence" value="ECO:0007669"/>
    <property type="project" value="UniProtKB-KW"/>
</dbReference>
<dbReference type="InterPro" id="IPR010372">
    <property type="entry name" value="DNA_pol3_delta_N"/>
</dbReference>
<keyword evidence="6" id="KW-0239">DNA-directed DNA polymerase</keyword>
<proteinExistence type="inferred from homology"/>
<comment type="similarity">
    <text evidence="7">Belongs to the DNA polymerase HolA subunit family.</text>
</comment>
<feature type="domain" description="DNA polymerase III delta N-terminal" evidence="9">
    <location>
        <begin position="2"/>
        <end position="128"/>
    </location>
</feature>
<dbReference type="HOGENOM" id="CLU_862818_0_0_14"/>
<evidence type="ECO:0000256" key="6">
    <source>
        <dbReference type="ARBA" id="ARBA00022932"/>
    </source>
</evidence>
<dbReference type="EC" id="2.7.7.7" evidence="1"/>
<evidence type="ECO:0000313" key="12">
    <source>
        <dbReference type="Proteomes" id="UP000008812"/>
    </source>
</evidence>
<evidence type="ECO:0000256" key="1">
    <source>
        <dbReference type="ARBA" id="ARBA00012417"/>
    </source>
</evidence>
<evidence type="ECO:0000313" key="11">
    <source>
        <dbReference type="EMBL" id="ACF07205.1"/>
    </source>
</evidence>
<dbReference type="EMBL" id="CP001047">
    <property type="protein sequence ID" value="ACF07205.1"/>
    <property type="molecule type" value="Genomic_DNA"/>
</dbReference>
<keyword evidence="3" id="KW-0808">Transferase</keyword>
<sequence>MYFIRGNENYFIDEEVAKISNALQSQYGENFKVYLFSQQFNFEEVVDLISNTDIFSTNKLLIFKDLLWFNEKNAKVDKNLVDEFLYLISTAVSDSTIVFTNFQEKYAKTFKPSELYKFIEKNAKLIEVEKLSDRQIYAFVQKLIKSRGGTIDDFTLVELVSSLPNNLNLIENEITRLMLEKKEITPGMIANSNLSISSNISYAFSDAFIKFNSFSEIIKKLQEQLNYGIHPSQILAQIAQILSDCQRIYFLKKQAQSLDNIAKSLNLHIYRIKLLNSLLIKLEYSQVKRSLNELSKLDEDIKNDRIDGGLGLKIFLLNLINM</sequence>
<dbReference type="InterPro" id="IPR048466">
    <property type="entry name" value="DNA_pol3_delta-like_C"/>
</dbReference>
<evidence type="ECO:0000256" key="5">
    <source>
        <dbReference type="ARBA" id="ARBA00022705"/>
    </source>
</evidence>
<keyword evidence="4" id="KW-0548">Nucleotidyltransferase</keyword>
<dbReference type="Pfam" id="PF06144">
    <property type="entry name" value="DNA_pol3_delta"/>
    <property type="match status" value="1"/>
</dbReference>
<dbReference type="Gene3D" id="1.10.8.60">
    <property type="match status" value="1"/>
</dbReference>
<keyword evidence="12" id="KW-1185">Reference proteome</keyword>
<evidence type="ECO:0000259" key="9">
    <source>
        <dbReference type="Pfam" id="PF06144"/>
    </source>
</evidence>
<dbReference type="SUPFAM" id="SSF52540">
    <property type="entry name" value="P-loop containing nucleoside triphosphate hydrolases"/>
    <property type="match status" value="1"/>
</dbReference>
<comment type="catalytic activity">
    <reaction evidence="8">
        <text>DNA(n) + a 2'-deoxyribonucleoside 5'-triphosphate = DNA(n+1) + diphosphate</text>
        <dbReference type="Rhea" id="RHEA:22508"/>
        <dbReference type="Rhea" id="RHEA-COMP:17339"/>
        <dbReference type="Rhea" id="RHEA-COMP:17340"/>
        <dbReference type="ChEBI" id="CHEBI:33019"/>
        <dbReference type="ChEBI" id="CHEBI:61560"/>
        <dbReference type="ChEBI" id="CHEBI:173112"/>
        <dbReference type="EC" id="2.7.7.7"/>
    </reaction>
</comment>
<reference evidence="11 12" key="1">
    <citation type="journal article" date="2008" name="Infect. Immun.">
        <title>Genome of Mycoplasma arthritidis.</title>
        <authorList>
            <person name="Dybvig K."/>
            <person name="Zuhua C."/>
            <person name="Lao P."/>
            <person name="Jordan D.S."/>
            <person name="French C.T."/>
            <person name="Tu A.H."/>
            <person name="Loraine A.E."/>
        </authorList>
    </citation>
    <scope>NUCLEOTIDE SEQUENCE [LARGE SCALE GENOMIC DNA]</scope>
    <source>
        <strain evidence="11 12">158L3-1</strain>
    </source>
</reference>
<dbReference type="RefSeq" id="WP_012498162.1">
    <property type="nucleotide sequence ID" value="NC_011025.1"/>
</dbReference>
<dbReference type="Gene3D" id="3.40.50.300">
    <property type="entry name" value="P-loop containing nucleotide triphosphate hydrolases"/>
    <property type="match status" value="1"/>
</dbReference>
<dbReference type="PANTHER" id="PTHR34388:SF1">
    <property type="entry name" value="DNA POLYMERASE III SUBUNIT DELTA"/>
    <property type="match status" value="1"/>
</dbReference>
<gene>
    <name evidence="11" type="primary">holA</name>
    <name evidence="11" type="ordered locus">MARTH_orf317</name>
</gene>
<dbReference type="SUPFAM" id="SSF48019">
    <property type="entry name" value="post-AAA+ oligomerization domain-like"/>
    <property type="match status" value="1"/>
</dbReference>
<dbReference type="Pfam" id="PF21694">
    <property type="entry name" value="DNA_pol3_delta_C"/>
    <property type="match status" value="1"/>
</dbReference>
<dbReference type="InterPro" id="IPR027417">
    <property type="entry name" value="P-loop_NTPase"/>
</dbReference>
<dbReference type="GO" id="GO:0006261">
    <property type="term" value="P:DNA-templated DNA replication"/>
    <property type="evidence" value="ECO:0007669"/>
    <property type="project" value="TreeGrafter"/>
</dbReference>
<evidence type="ECO:0000256" key="2">
    <source>
        <dbReference type="ARBA" id="ARBA00017703"/>
    </source>
</evidence>
<keyword evidence="5" id="KW-0235">DNA replication</keyword>
<dbReference type="InterPro" id="IPR005790">
    <property type="entry name" value="DNA_polIII_delta"/>
</dbReference>
<dbReference type="PANTHER" id="PTHR34388">
    <property type="entry name" value="DNA POLYMERASE III SUBUNIT DELTA"/>
    <property type="match status" value="1"/>
</dbReference>
<protein>
    <recommendedName>
        <fullName evidence="2">DNA polymerase III subunit delta</fullName>
        <ecNumber evidence="1">2.7.7.7</ecNumber>
    </recommendedName>
</protein>
<evidence type="ECO:0000256" key="8">
    <source>
        <dbReference type="ARBA" id="ARBA00049244"/>
    </source>
</evidence>
<dbReference type="Proteomes" id="UP000008812">
    <property type="component" value="Chromosome"/>
</dbReference>
<dbReference type="STRING" id="243272.MARTH_orf317"/>
<dbReference type="KEGG" id="mat:MARTH_orf317"/>
<name>B3PMF3_META1</name>
<dbReference type="GO" id="GO:0003677">
    <property type="term" value="F:DNA binding"/>
    <property type="evidence" value="ECO:0007669"/>
    <property type="project" value="InterPro"/>
</dbReference>
<dbReference type="AlphaFoldDB" id="B3PMF3"/>
<accession>B3PMF3</accession>
<dbReference type="eggNOG" id="COG1466">
    <property type="taxonomic scope" value="Bacteria"/>
</dbReference>
<feature type="domain" description="DNA polymerase III delta subunit-like C-terminal" evidence="10">
    <location>
        <begin position="214"/>
        <end position="318"/>
    </location>
</feature>
<evidence type="ECO:0000259" key="10">
    <source>
        <dbReference type="Pfam" id="PF21694"/>
    </source>
</evidence>